<feature type="domain" description="HIG1" evidence="5">
    <location>
        <begin position="1"/>
        <end position="67"/>
    </location>
</feature>
<protein>
    <recommendedName>
        <fullName evidence="5">HIG1 domain-containing protein</fullName>
    </recommendedName>
</protein>
<gene>
    <name evidence="6" type="ORF">GCM10011529_14610</name>
</gene>
<evidence type="ECO:0000256" key="2">
    <source>
        <dbReference type="ARBA" id="ARBA00022989"/>
    </source>
</evidence>
<dbReference type="NCBIfam" id="NF033233">
    <property type="entry name" value="twin_helix"/>
    <property type="match status" value="1"/>
</dbReference>
<evidence type="ECO:0000259" key="5">
    <source>
        <dbReference type="PROSITE" id="PS51503"/>
    </source>
</evidence>
<reference evidence="6" key="2">
    <citation type="submission" date="2020-09" db="EMBL/GenBank/DDBJ databases">
        <authorList>
            <person name="Sun Q."/>
            <person name="Zhou Y."/>
        </authorList>
    </citation>
    <scope>NUCLEOTIDE SEQUENCE</scope>
    <source>
        <strain evidence="6">CGMCC 1.15519</strain>
    </source>
</reference>
<keyword evidence="7" id="KW-1185">Reference proteome</keyword>
<keyword evidence="2 4" id="KW-1133">Transmembrane helix</keyword>
<organism evidence="6 7">
    <name type="scientific">Sandarakinorhabdus glacialis</name>
    <dbReference type="NCBI Taxonomy" id="1614636"/>
    <lineage>
        <taxon>Bacteria</taxon>
        <taxon>Pseudomonadati</taxon>
        <taxon>Pseudomonadota</taxon>
        <taxon>Alphaproteobacteria</taxon>
        <taxon>Sphingomonadales</taxon>
        <taxon>Sphingosinicellaceae</taxon>
        <taxon>Sandarakinorhabdus</taxon>
    </lineage>
</organism>
<feature type="transmembrane region" description="Helical" evidence="4">
    <location>
        <begin position="48"/>
        <end position="64"/>
    </location>
</feature>
<evidence type="ECO:0000256" key="1">
    <source>
        <dbReference type="ARBA" id="ARBA00022692"/>
    </source>
</evidence>
<evidence type="ECO:0000313" key="6">
    <source>
        <dbReference type="EMBL" id="GGE09327.1"/>
    </source>
</evidence>
<proteinExistence type="predicted"/>
<feature type="transmembrane region" description="Helical" evidence="4">
    <location>
        <begin position="6"/>
        <end position="27"/>
    </location>
</feature>
<dbReference type="EMBL" id="BMJM01000004">
    <property type="protein sequence ID" value="GGE09327.1"/>
    <property type="molecule type" value="Genomic_DNA"/>
</dbReference>
<keyword evidence="3 4" id="KW-0472">Membrane</keyword>
<dbReference type="InterPro" id="IPR007667">
    <property type="entry name" value="Hypoxia_induced_domain"/>
</dbReference>
<dbReference type="AlphaFoldDB" id="A0A917E6J2"/>
<name>A0A917E6J2_9SPHN</name>
<evidence type="ECO:0000256" key="3">
    <source>
        <dbReference type="ARBA" id="ARBA00023136"/>
    </source>
</evidence>
<evidence type="ECO:0000256" key="4">
    <source>
        <dbReference type="SAM" id="Phobius"/>
    </source>
</evidence>
<evidence type="ECO:0000313" key="7">
    <source>
        <dbReference type="Proteomes" id="UP000635071"/>
    </source>
</evidence>
<dbReference type="Pfam" id="PF04588">
    <property type="entry name" value="HIG_1_N"/>
    <property type="match status" value="1"/>
</dbReference>
<dbReference type="Proteomes" id="UP000635071">
    <property type="component" value="Unassembled WGS sequence"/>
</dbReference>
<reference evidence="6" key="1">
    <citation type="journal article" date="2014" name="Int. J. Syst. Evol. Microbiol.">
        <title>Complete genome sequence of Corynebacterium casei LMG S-19264T (=DSM 44701T), isolated from a smear-ripened cheese.</title>
        <authorList>
            <consortium name="US DOE Joint Genome Institute (JGI-PGF)"/>
            <person name="Walter F."/>
            <person name="Albersmeier A."/>
            <person name="Kalinowski J."/>
            <person name="Ruckert C."/>
        </authorList>
    </citation>
    <scope>NUCLEOTIDE SEQUENCE</scope>
    <source>
        <strain evidence="6">CGMCC 1.15519</strain>
    </source>
</reference>
<dbReference type="PROSITE" id="PS51503">
    <property type="entry name" value="HIG1"/>
    <property type="match status" value="1"/>
</dbReference>
<accession>A0A917E6J2</accession>
<dbReference type="RefSeq" id="WP_243450614.1">
    <property type="nucleotide sequence ID" value="NZ_BMJM01000004.1"/>
</dbReference>
<sequence>MNMQAVLIIFMVVAALATLGVLARGIIIMARGKDVSGKQANKMMSYRVAFQALAIAFIVILFLINRP</sequence>
<comment type="caution">
    <text evidence="6">The sequence shown here is derived from an EMBL/GenBank/DDBJ whole genome shotgun (WGS) entry which is preliminary data.</text>
</comment>
<keyword evidence="1 4" id="KW-0812">Transmembrane</keyword>